<evidence type="ECO:0000313" key="1">
    <source>
        <dbReference type="EMBL" id="MBB6330368.1"/>
    </source>
</evidence>
<evidence type="ECO:0000313" key="2">
    <source>
        <dbReference type="Proteomes" id="UP000587367"/>
    </source>
</evidence>
<organism evidence="1 2">
    <name type="scientific">Chryseobacterium sediminis</name>
    <dbReference type="NCBI Taxonomy" id="1679494"/>
    <lineage>
        <taxon>Bacteria</taxon>
        <taxon>Pseudomonadati</taxon>
        <taxon>Bacteroidota</taxon>
        <taxon>Flavobacteriia</taxon>
        <taxon>Flavobacteriales</taxon>
        <taxon>Weeksellaceae</taxon>
        <taxon>Chryseobacterium group</taxon>
        <taxon>Chryseobacterium</taxon>
    </lineage>
</organism>
<comment type="caution">
    <text evidence="1">The sequence shown here is derived from an EMBL/GenBank/DDBJ whole genome shotgun (WGS) entry which is preliminary data.</text>
</comment>
<protein>
    <submittedName>
        <fullName evidence="1">GLPGLI family protein</fullName>
    </submittedName>
</protein>
<name>A0ABR6PXC3_9FLAO</name>
<dbReference type="RefSeq" id="WP_184554032.1">
    <property type="nucleotide sequence ID" value="NZ_JACHKS010000001.1"/>
</dbReference>
<gene>
    <name evidence="1" type="ORF">HNP24_001318</name>
</gene>
<reference evidence="1 2" key="1">
    <citation type="submission" date="2020-08" db="EMBL/GenBank/DDBJ databases">
        <title>Functional genomics of gut bacteria from endangered species of beetles.</title>
        <authorList>
            <person name="Carlos-Shanley C."/>
        </authorList>
    </citation>
    <scope>NUCLEOTIDE SEQUENCE [LARGE SCALE GENOMIC DNA]</scope>
    <source>
        <strain evidence="1 2">S00068</strain>
    </source>
</reference>
<proteinExistence type="predicted"/>
<dbReference type="Proteomes" id="UP000587367">
    <property type="component" value="Unassembled WGS sequence"/>
</dbReference>
<dbReference type="NCBIfam" id="TIGR01200">
    <property type="entry name" value="GLPGLI"/>
    <property type="match status" value="1"/>
</dbReference>
<keyword evidence="2" id="KW-1185">Reference proteome</keyword>
<dbReference type="Pfam" id="PF22252">
    <property type="entry name" value="PNGase_F-II_N"/>
    <property type="match status" value="1"/>
</dbReference>
<accession>A0ABR6PXC3</accession>
<dbReference type="EMBL" id="JACHKS010000001">
    <property type="protein sequence ID" value="MBB6330368.1"/>
    <property type="molecule type" value="Genomic_DNA"/>
</dbReference>
<dbReference type="InterPro" id="IPR005901">
    <property type="entry name" value="GLPGLI"/>
</dbReference>
<sequence length="283" mass="33112">MKLDRMKFIFVFSVVLFGFIKGQDTKFPDNFTLQAPKYQVKTYGNSDLNIYYQVKFSNNINIPESKKETLCILQLGNSYSKFSDYKTIQQDSISEKFSHQERIGGKEINQLLKVREIWLSLVLKNKLTDSLIIQDKAKASYQYEEKIPTFKWAMSGEKKKILSYECKKATTQYRGRNYTAWYTDKIPINNGPYVFGGLPGLILEIEDDKKYFHFEAVAVNQKPNEIYLRNDKSIFKVTRDKFRKIQQSYYDNPGFFHGKAYNVDGSQMSIKSNPIPYNPIELE</sequence>